<evidence type="ECO:0000313" key="2">
    <source>
        <dbReference type="EMBL" id="STY29821.1"/>
    </source>
</evidence>
<dbReference type="OrthoDB" id="5653805at2"/>
<gene>
    <name evidence="2" type="ORF">NCTC11532_02023</name>
</gene>
<organism evidence="2 3">
    <name type="scientific">Legionella wadsworthii</name>
    <dbReference type="NCBI Taxonomy" id="28088"/>
    <lineage>
        <taxon>Bacteria</taxon>
        <taxon>Pseudomonadati</taxon>
        <taxon>Pseudomonadota</taxon>
        <taxon>Gammaproteobacteria</taxon>
        <taxon>Legionellales</taxon>
        <taxon>Legionellaceae</taxon>
        <taxon>Legionella</taxon>
    </lineage>
</organism>
<accession>A0A378M0G8</accession>
<dbReference type="AlphaFoldDB" id="A0A378M0G8"/>
<dbReference type="EMBL" id="UGPB01000001">
    <property type="protein sequence ID" value="STY29821.1"/>
    <property type="molecule type" value="Genomic_DNA"/>
</dbReference>
<sequence length="132" mass="15173">MSKYRTKIKTINSPIVTPLEEIINALGDIEPWELEQPQIVQLEQLEQFSTNQHHSFFRLNDDSLNIAVLITMLTGILVFTGSLYSQNNNYAITGLAITLAAFLLRAIIELIEDAMENNNRGYVYQSHYRSRR</sequence>
<protein>
    <submittedName>
        <fullName evidence="2">Uncharacterized protein</fullName>
    </submittedName>
</protein>
<keyword evidence="1" id="KW-1133">Transmembrane helix</keyword>
<keyword evidence="3" id="KW-1185">Reference proteome</keyword>
<dbReference type="RefSeq" id="WP_031564846.1">
    <property type="nucleotide sequence ID" value="NZ_CAAAIS010000001.1"/>
</dbReference>
<reference evidence="2 3" key="1">
    <citation type="submission" date="2018-06" db="EMBL/GenBank/DDBJ databases">
        <authorList>
            <consortium name="Pathogen Informatics"/>
            <person name="Doyle S."/>
        </authorList>
    </citation>
    <scope>NUCLEOTIDE SEQUENCE [LARGE SCALE GENOMIC DNA]</scope>
    <source>
        <strain evidence="2 3">NCTC11532</strain>
    </source>
</reference>
<keyword evidence="1" id="KW-0472">Membrane</keyword>
<keyword evidence="1" id="KW-0812">Transmembrane</keyword>
<proteinExistence type="predicted"/>
<name>A0A378M0G8_9GAMM</name>
<evidence type="ECO:0000256" key="1">
    <source>
        <dbReference type="SAM" id="Phobius"/>
    </source>
</evidence>
<dbReference type="Proteomes" id="UP000255297">
    <property type="component" value="Unassembled WGS sequence"/>
</dbReference>
<evidence type="ECO:0000313" key="3">
    <source>
        <dbReference type="Proteomes" id="UP000255297"/>
    </source>
</evidence>
<feature type="transmembrane region" description="Helical" evidence="1">
    <location>
        <begin position="90"/>
        <end position="108"/>
    </location>
</feature>
<feature type="transmembrane region" description="Helical" evidence="1">
    <location>
        <begin position="64"/>
        <end position="84"/>
    </location>
</feature>